<reference evidence="2 3" key="1">
    <citation type="submission" date="2016-10" db="EMBL/GenBank/DDBJ databases">
        <authorList>
            <person name="de Groot N.N."/>
        </authorList>
    </citation>
    <scope>NUCLEOTIDE SEQUENCE [LARGE SCALE GENOMIC DNA]</scope>
    <source>
        <strain evidence="2 3">DSM 18684</strain>
    </source>
</reference>
<proteinExistence type="predicted"/>
<gene>
    <name evidence="2" type="ORF">SAMN04489864_103407</name>
</gene>
<evidence type="ECO:0000259" key="1">
    <source>
        <dbReference type="Pfam" id="PF13734"/>
    </source>
</evidence>
<evidence type="ECO:0000313" key="2">
    <source>
        <dbReference type="EMBL" id="SFG95269.1"/>
    </source>
</evidence>
<sequence length="143" mass="16100">MKKTHYLILFMLPCFFGCKKVDYLRNPPIELSKIDNHIVTIVQANKIALLHAAFPQPVKKPSRIMNLGEPIKSSVQMPNPLKTIKSTFPYNDSDSDPTLFIINFVEGGFVIVGGDDRIRPILAHSDKTSFPTDEEYPLQSQIG</sequence>
<dbReference type="RefSeq" id="WP_090992902.1">
    <property type="nucleotide sequence ID" value="NZ_FOPP01000003.1"/>
</dbReference>
<dbReference type="InterPro" id="IPR044934">
    <property type="entry name" value="Streptopain_sf"/>
</dbReference>
<feature type="domain" description="Spi protease inhibitor" evidence="1">
    <location>
        <begin position="91"/>
        <end position="134"/>
    </location>
</feature>
<dbReference type="AlphaFoldDB" id="A0A1I2W3P4"/>
<dbReference type="STRING" id="414048.SAMN04489864_103407"/>
<dbReference type="OrthoDB" id="2235251at2"/>
<dbReference type="Pfam" id="PF13734">
    <property type="entry name" value="Inhibitor_I69"/>
    <property type="match status" value="1"/>
</dbReference>
<dbReference type="SUPFAM" id="SSF54001">
    <property type="entry name" value="Cysteine proteinases"/>
    <property type="match status" value="1"/>
</dbReference>
<evidence type="ECO:0000313" key="3">
    <source>
        <dbReference type="Proteomes" id="UP000199666"/>
    </source>
</evidence>
<organism evidence="2 3">
    <name type="scientific">Pedobacter insulae</name>
    <dbReference type="NCBI Taxonomy" id="414048"/>
    <lineage>
        <taxon>Bacteria</taxon>
        <taxon>Pseudomonadati</taxon>
        <taxon>Bacteroidota</taxon>
        <taxon>Sphingobacteriia</taxon>
        <taxon>Sphingobacteriales</taxon>
        <taxon>Sphingobacteriaceae</taxon>
        <taxon>Pedobacter</taxon>
    </lineage>
</organism>
<dbReference type="Proteomes" id="UP000199666">
    <property type="component" value="Unassembled WGS sequence"/>
</dbReference>
<dbReference type="InterPro" id="IPR038765">
    <property type="entry name" value="Papain-like_cys_pep_sf"/>
</dbReference>
<dbReference type="Gene3D" id="3.90.70.50">
    <property type="entry name" value="Peptidase C10, streptopain"/>
    <property type="match status" value="1"/>
</dbReference>
<protein>
    <submittedName>
        <fullName evidence="2">Spi protease inhibitor</fullName>
    </submittedName>
</protein>
<name>A0A1I2W3P4_9SPHI</name>
<keyword evidence="3" id="KW-1185">Reference proteome</keyword>
<accession>A0A1I2W3P4</accession>
<dbReference type="EMBL" id="FOPP01000003">
    <property type="protein sequence ID" value="SFG95269.1"/>
    <property type="molecule type" value="Genomic_DNA"/>
</dbReference>
<dbReference type="InterPro" id="IPR025896">
    <property type="entry name" value="Spi_Prtas-inh"/>
</dbReference>